<protein>
    <submittedName>
        <fullName evidence="2">Uncharacterized protein</fullName>
    </submittedName>
</protein>
<dbReference type="AlphaFoldDB" id="A0A3S5CS78"/>
<feature type="compositionally biased region" description="Polar residues" evidence="1">
    <location>
        <begin position="1"/>
        <end position="20"/>
    </location>
</feature>
<evidence type="ECO:0000313" key="3">
    <source>
        <dbReference type="Proteomes" id="UP000784294"/>
    </source>
</evidence>
<dbReference type="EMBL" id="CAAALY010285661">
    <property type="protein sequence ID" value="VEL43826.1"/>
    <property type="molecule type" value="Genomic_DNA"/>
</dbReference>
<gene>
    <name evidence="2" type="ORF">PXEA_LOCUS37266</name>
</gene>
<reference evidence="2" key="1">
    <citation type="submission" date="2018-11" db="EMBL/GenBank/DDBJ databases">
        <authorList>
            <consortium name="Pathogen Informatics"/>
        </authorList>
    </citation>
    <scope>NUCLEOTIDE SEQUENCE</scope>
</reference>
<comment type="caution">
    <text evidence="2">The sequence shown here is derived from an EMBL/GenBank/DDBJ whole genome shotgun (WGS) entry which is preliminary data.</text>
</comment>
<name>A0A3S5CS78_9PLAT</name>
<feature type="region of interest" description="Disordered" evidence="1">
    <location>
        <begin position="1"/>
        <end position="26"/>
    </location>
</feature>
<organism evidence="2 3">
    <name type="scientific">Protopolystoma xenopodis</name>
    <dbReference type="NCBI Taxonomy" id="117903"/>
    <lineage>
        <taxon>Eukaryota</taxon>
        <taxon>Metazoa</taxon>
        <taxon>Spiralia</taxon>
        <taxon>Lophotrochozoa</taxon>
        <taxon>Platyhelminthes</taxon>
        <taxon>Monogenea</taxon>
        <taxon>Polyopisthocotylea</taxon>
        <taxon>Polystomatidea</taxon>
        <taxon>Polystomatidae</taxon>
        <taxon>Protopolystoma</taxon>
    </lineage>
</organism>
<evidence type="ECO:0000313" key="2">
    <source>
        <dbReference type="EMBL" id="VEL43826.1"/>
    </source>
</evidence>
<evidence type="ECO:0000256" key="1">
    <source>
        <dbReference type="SAM" id="MobiDB-lite"/>
    </source>
</evidence>
<accession>A0A3S5CS78</accession>
<dbReference type="Proteomes" id="UP000784294">
    <property type="component" value="Unassembled WGS sequence"/>
</dbReference>
<proteinExistence type="predicted"/>
<keyword evidence="3" id="KW-1185">Reference proteome</keyword>
<sequence>MEELQQSPKSCDSALSSQPISRPPSALRLARSELHSRRLELSQRQKIILRERKVLDYFRSPQGRRFLQSQVG</sequence>